<gene>
    <name evidence="3" type="ORF">RGB73_12160</name>
</gene>
<feature type="transmembrane region" description="Helical" evidence="2">
    <location>
        <begin position="20"/>
        <end position="41"/>
    </location>
</feature>
<feature type="transmembrane region" description="Helical" evidence="2">
    <location>
        <begin position="166"/>
        <end position="184"/>
    </location>
</feature>
<keyword evidence="2" id="KW-1133">Transmembrane helix</keyword>
<keyword evidence="2" id="KW-0812">Transmembrane</keyword>
<evidence type="ECO:0000313" key="4">
    <source>
        <dbReference type="Proteomes" id="UP001256827"/>
    </source>
</evidence>
<proteinExistence type="predicted"/>
<name>A0ABY9TA89_BREBE</name>
<feature type="transmembrane region" description="Helical" evidence="2">
    <location>
        <begin position="136"/>
        <end position="154"/>
    </location>
</feature>
<dbReference type="EMBL" id="CP134050">
    <property type="protein sequence ID" value="WNC17025.1"/>
    <property type="molecule type" value="Genomic_DNA"/>
</dbReference>
<evidence type="ECO:0008006" key="5">
    <source>
        <dbReference type="Google" id="ProtNLM"/>
    </source>
</evidence>
<reference evidence="3 4" key="1">
    <citation type="submission" date="2023-09" db="EMBL/GenBank/DDBJ databases">
        <title>Complete Genome and Methylome dissection of Bacillus brevis NEB573 original source of BbsI restriction endonuclease.</title>
        <authorList>
            <person name="Fomenkov A."/>
            <person name="Roberts R.D."/>
        </authorList>
    </citation>
    <scope>NUCLEOTIDE SEQUENCE [LARGE SCALE GENOMIC DNA]</scope>
    <source>
        <strain evidence="3 4">NEB573</strain>
    </source>
</reference>
<evidence type="ECO:0000313" key="3">
    <source>
        <dbReference type="EMBL" id="WNC17025.1"/>
    </source>
</evidence>
<accession>A0ABY9TA89</accession>
<evidence type="ECO:0000256" key="2">
    <source>
        <dbReference type="SAM" id="Phobius"/>
    </source>
</evidence>
<dbReference type="Proteomes" id="UP001256827">
    <property type="component" value="Chromosome"/>
</dbReference>
<feature type="transmembrane region" description="Helical" evidence="2">
    <location>
        <begin position="284"/>
        <end position="301"/>
    </location>
</feature>
<dbReference type="RefSeq" id="WP_310772329.1">
    <property type="nucleotide sequence ID" value="NZ_CP134050.1"/>
</dbReference>
<keyword evidence="4" id="KW-1185">Reference proteome</keyword>
<feature type="region of interest" description="Disordered" evidence="1">
    <location>
        <begin position="305"/>
        <end position="325"/>
    </location>
</feature>
<evidence type="ECO:0000256" key="1">
    <source>
        <dbReference type="SAM" id="MobiDB-lite"/>
    </source>
</evidence>
<organism evidence="3 4">
    <name type="scientific">Brevibacillus brevis</name>
    <name type="common">Bacillus brevis</name>
    <dbReference type="NCBI Taxonomy" id="1393"/>
    <lineage>
        <taxon>Bacteria</taxon>
        <taxon>Bacillati</taxon>
        <taxon>Bacillota</taxon>
        <taxon>Bacilli</taxon>
        <taxon>Bacillales</taxon>
        <taxon>Paenibacillaceae</taxon>
        <taxon>Brevibacillus</taxon>
    </lineage>
</organism>
<protein>
    <recommendedName>
        <fullName evidence="5">Transcriptional regulator</fullName>
    </recommendedName>
</protein>
<sequence length="336" mass="38329">MSVHILFTFVPIVTVSNLLHNAGAIAILLGPITVFYVLSLYEEKKIADKQFRRATQAAVIRIACENKGMISIPLLSLGTNMSFVRCEQVLKDMERIEIIRPVSDIGKGVIYELDPKTLADYRYHEAPAFYTKNGGYPWQILSAVTALFITFVFFDVQQISYSFPGPYIIASVCSALLLGMYIWYERTQYVRNIRAREEAGVLRYVIDNYGELYLKELPYYTRECYETAEPMVRTWHQGNHCTISYSEEGGVVYTFPNHSHTSLVYDYEPNIDPIFALFQHRTRMMLACCYAFLFAVIGGGSRPPAAKMGADEHRPTSGAKGRVSPSLYHQRCRFHE</sequence>
<keyword evidence="2" id="KW-0472">Membrane</keyword>